<dbReference type="Pfam" id="PF09995">
    <property type="entry name" value="MPAB_Lcp_cat"/>
    <property type="match status" value="1"/>
</dbReference>
<gene>
    <name evidence="2" type="ORF">KJP28_15800</name>
</gene>
<keyword evidence="3" id="KW-1185">Reference proteome</keyword>
<dbReference type="PANTHER" id="PTHR36151:SF3">
    <property type="entry name" value="ER-BOUND OXYGENASE MPAB_MPAB'_RUBBER OXYGENASE CATALYTIC DOMAIN-CONTAINING PROTEIN"/>
    <property type="match status" value="1"/>
</dbReference>
<dbReference type="RefSeq" id="WP_218393598.1">
    <property type="nucleotide sequence ID" value="NZ_JAHUZE010000004.1"/>
</dbReference>
<protein>
    <submittedName>
        <fullName evidence="2">DUF2236 domain-containing protein</fullName>
    </submittedName>
</protein>
<dbReference type="PANTHER" id="PTHR36151">
    <property type="entry name" value="BLR2777 PROTEIN"/>
    <property type="match status" value="1"/>
</dbReference>
<accession>A0ABS6T5C8</accession>
<dbReference type="Proteomes" id="UP000756530">
    <property type="component" value="Unassembled WGS sequence"/>
</dbReference>
<dbReference type="InterPro" id="IPR018713">
    <property type="entry name" value="MPAB/Lcp_cat_dom"/>
</dbReference>
<evidence type="ECO:0000313" key="3">
    <source>
        <dbReference type="Proteomes" id="UP000756530"/>
    </source>
</evidence>
<proteinExistence type="predicted"/>
<feature type="domain" description="ER-bound oxygenase mpaB/mpaB'/Rubber oxygenase catalytic" evidence="1">
    <location>
        <begin position="31"/>
        <end position="257"/>
    </location>
</feature>
<reference evidence="2 3" key="1">
    <citation type="submission" date="2021-05" db="EMBL/GenBank/DDBJ databases">
        <title>Culturable bacteria isolated from Daya Bay.</title>
        <authorList>
            <person name="Zheng W."/>
            <person name="Yu S."/>
            <person name="Huang Y."/>
        </authorList>
    </citation>
    <scope>NUCLEOTIDE SEQUENCE [LARGE SCALE GENOMIC DNA]</scope>
    <source>
        <strain evidence="2 3">DP4N28-5</strain>
    </source>
</reference>
<dbReference type="EMBL" id="JAHUZE010000004">
    <property type="protein sequence ID" value="MBV7380390.1"/>
    <property type="molecule type" value="Genomic_DNA"/>
</dbReference>
<comment type="caution">
    <text evidence="2">The sequence shown here is derived from an EMBL/GenBank/DDBJ whole genome shotgun (WGS) entry which is preliminary data.</text>
</comment>
<organism evidence="2 3">
    <name type="scientific">Maritimibacter dapengensis</name>
    <dbReference type="NCBI Taxonomy" id="2836868"/>
    <lineage>
        <taxon>Bacteria</taxon>
        <taxon>Pseudomonadati</taxon>
        <taxon>Pseudomonadota</taxon>
        <taxon>Alphaproteobacteria</taxon>
        <taxon>Rhodobacterales</taxon>
        <taxon>Roseobacteraceae</taxon>
        <taxon>Maritimibacter</taxon>
    </lineage>
</organism>
<name>A0ABS6T5C8_9RHOB</name>
<sequence length="305" mass="33410">MSEKKSYLGWDLDFSRPPGEPAFCAPDSLTWSIYKNPVALAIGGVAAVLLEFADARIRSGVWNHSVYPTDPLGRSKRTGIAAMVGVYGPASAARRIITGVNNMHSQVAGTTPEGEHYSAQDTDLLDWVSATALFGFLNGYDRFVRPLSHVDKCRFYAENAPIAAMYGVKSHITSPEDFDRMLDEMSPRFESHQIVFDFLDIIRSGQAARGIPKRLYHAIANGAVSLLPGDVRDALCLGSDFDLTRRERFALRSVGWIAEQVPIRSSPAARSAVRLGLPPSFAWKSEAAKARILAGRPRDDLIAMA</sequence>
<evidence type="ECO:0000313" key="2">
    <source>
        <dbReference type="EMBL" id="MBV7380390.1"/>
    </source>
</evidence>
<evidence type="ECO:0000259" key="1">
    <source>
        <dbReference type="Pfam" id="PF09995"/>
    </source>
</evidence>